<accession>A0ABD0L1A7</accession>
<dbReference type="AlphaFoldDB" id="A0ABD0L1A7"/>
<protein>
    <submittedName>
        <fullName evidence="1">Uncharacterized protein</fullName>
    </submittedName>
</protein>
<evidence type="ECO:0000313" key="1">
    <source>
        <dbReference type="EMBL" id="KAK7493187.1"/>
    </source>
</evidence>
<evidence type="ECO:0000313" key="2">
    <source>
        <dbReference type="Proteomes" id="UP001519460"/>
    </source>
</evidence>
<proteinExistence type="predicted"/>
<name>A0ABD0L1A7_9CAEN</name>
<gene>
    <name evidence="1" type="ORF">BaRGS_00015524</name>
</gene>
<dbReference type="EMBL" id="JACVVK020000095">
    <property type="protein sequence ID" value="KAK7493187.1"/>
    <property type="molecule type" value="Genomic_DNA"/>
</dbReference>
<keyword evidence="2" id="KW-1185">Reference proteome</keyword>
<reference evidence="1 2" key="1">
    <citation type="journal article" date="2023" name="Sci. Data">
        <title>Genome assembly of the Korean intertidal mud-creeper Batillaria attramentaria.</title>
        <authorList>
            <person name="Patra A.K."/>
            <person name="Ho P.T."/>
            <person name="Jun S."/>
            <person name="Lee S.J."/>
            <person name="Kim Y."/>
            <person name="Won Y.J."/>
        </authorList>
    </citation>
    <scope>NUCLEOTIDE SEQUENCE [LARGE SCALE GENOMIC DNA]</scope>
    <source>
        <strain evidence="1">Wonlab-2016</strain>
    </source>
</reference>
<organism evidence="1 2">
    <name type="scientific">Batillaria attramentaria</name>
    <dbReference type="NCBI Taxonomy" id="370345"/>
    <lineage>
        <taxon>Eukaryota</taxon>
        <taxon>Metazoa</taxon>
        <taxon>Spiralia</taxon>
        <taxon>Lophotrochozoa</taxon>
        <taxon>Mollusca</taxon>
        <taxon>Gastropoda</taxon>
        <taxon>Caenogastropoda</taxon>
        <taxon>Sorbeoconcha</taxon>
        <taxon>Cerithioidea</taxon>
        <taxon>Batillariidae</taxon>
        <taxon>Batillaria</taxon>
    </lineage>
</organism>
<dbReference type="Proteomes" id="UP001519460">
    <property type="component" value="Unassembled WGS sequence"/>
</dbReference>
<feature type="non-terminal residue" evidence="1">
    <location>
        <position position="1"/>
    </location>
</feature>
<sequence>VCQIIAAHSESGLKPVVTVPLSYSQRQSASLAIGTAARTYPPSHSGRVAKGLVSPLGRGFFKTNAAHRLSAWLTDQHRGSLCIPPPPHCDGIVTELLSPLAPAWVLQVHRCYPQSFERMT</sequence>
<comment type="caution">
    <text evidence="1">The sequence shown here is derived from an EMBL/GenBank/DDBJ whole genome shotgun (WGS) entry which is preliminary data.</text>
</comment>